<gene>
    <name evidence="1" type="ORF">KIH39_09420</name>
</gene>
<dbReference type="EMBL" id="CP074694">
    <property type="protein sequence ID" value="QVL34887.1"/>
    <property type="molecule type" value="Genomic_DNA"/>
</dbReference>
<protein>
    <recommendedName>
        <fullName evidence="3">SMI1/KNR4 family protein</fullName>
    </recommendedName>
</protein>
<reference evidence="1" key="1">
    <citation type="submission" date="2021-05" db="EMBL/GenBank/DDBJ databases">
        <title>Complete genome sequence of the cellulolytic planctomycete Telmatocola sphagniphila SP2T and characterization of the first cellulase from planctomycetes.</title>
        <authorList>
            <person name="Rakitin A.L."/>
            <person name="Beletsky A.V."/>
            <person name="Naumoff D.G."/>
            <person name="Kulichevskaya I.S."/>
            <person name="Mardanov A.V."/>
            <person name="Ravin N.V."/>
            <person name="Dedysh S.N."/>
        </authorList>
    </citation>
    <scope>NUCLEOTIDE SEQUENCE</scope>
    <source>
        <strain evidence="1">SP2T</strain>
    </source>
</reference>
<organism evidence="1 2">
    <name type="scientific">Telmatocola sphagniphila</name>
    <dbReference type="NCBI Taxonomy" id="1123043"/>
    <lineage>
        <taxon>Bacteria</taxon>
        <taxon>Pseudomonadati</taxon>
        <taxon>Planctomycetota</taxon>
        <taxon>Planctomycetia</taxon>
        <taxon>Gemmatales</taxon>
        <taxon>Gemmataceae</taxon>
    </lineage>
</organism>
<dbReference type="Proteomes" id="UP000676194">
    <property type="component" value="Chromosome"/>
</dbReference>
<name>A0A8E6BAH5_9BACT</name>
<keyword evidence="2" id="KW-1185">Reference proteome</keyword>
<proteinExistence type="predicted"/>
<dbReference type="KEGG" id="tsph:KIH39_09420"/>
<evidence type="ECO:0008006" key="3">
    <source>
        <dbReference type="Google" id="ProtNLM"/>
    </source>
</evidence>
<evidence type="ECO:0000313" key="2">
    <source>
        <dbReference type="Proteomes" id="UP000676194"/>
    </source>
</evidence>
<dbReference type="AlphaFoldDB" id="A0A8E6BAH5"/>
<evidence type="ECO:0000313" key="1">
    <source>
        <dbReference type="EMBL" id="QVL34887.1"/>
    </source>
</evidence>
<sequence length="80" mass="9076">MRDIPGNPFRPATLDHRWQSTSVRDLALSIYDNRSFDQMPILADALEDSGCNNREIIQHCRGDGPHVKGCWVVELILGKE</sequence>
<accession>A0A8E6BAH5</accession>